<protein>
    <submittedName>
        <fullName evidence="3">DUF1616 domain-containing protein</fullName>
    </submittedName>
</protein>
<feature type="transmembrane region" description="Helical" evidence="1">
    <location>
        <begin position="35"/>
        <end position="55"/>
    </location>
</feature>
<keyword evidence="1" id="KW-0812">Transmembrane</keyword>
<evidence type="ECO:0000259" key="2">
    <source>
        <dbReference type="Pfam" id="PF07760"/>
    </source>
</evidence>
<dbReference type="Proteomes" id="UP000292704">
    <property type="component" value="Unassembled WGS sequence"/>
</dbReference>
<feature type="transmembrane region" description="Helical" evidence="1">
    <location>
        <begin position="174"/>
        <end position="194"/>
    </location>
</feature>
<gene>
    <name evidence="3" type="ORF">ELS17_03860</name>
</gene>
<feature type="transmembrane region" description="Helical" evidence="1">
    <location>
        <begin position="6"/>
        <end position="28"/>
    </location>
</feature>
<evidence type="ECO:0000313" key="4">
    <source>
        <dbReference type="Proteomes" id="UP000292704"/>
    </source>
</evidence>
<reference evidence="3 4" key="1">
    <citation type="submission" date="2019-02" db="EMBL/GenBank/DDBJ databases">
        <title>Genome analysis provides insights into bioremediation potentialities and Haloocin production by Natrinema altunense strain 4.1R isolated from Chott Douz in Tunisian desert.</title>
        <authorList>
            <person name="Najjari A."/>
            <person name="Youssef N."/>
            <person name="Ben Dhia O."/>
            <person name="Ferjani R."/>
            <person name="El Hidri D."/>
            <person name="Ouzari H.I."/>
            <person name="Cherif A."/>
        </authorList>
    </citation>
    <scope>NUCLEOTIDE SEQUENCE [LARGE SCALE GENOMIC DNA]</scope>
    <source>
        <strain evidence="3 4">4.1R</strain>
    </source>
</reference>
<dbReference type="RefSeq" id="WP_130169603.1">
    <property type="nucleotide sequence ID" value="NZ_SHMR01000001.1"/>
</dbReference>
<dbReference type="EMBL" id="SHMR01000001">
    <property type="protein sequence ID" value="RZH68612.1"/>
    <property type="molecule type" value="Genomic_DNA"/>
</dbReference>
<comment type="caution">
    <text evidence="3">The sequence shown here is derived from an EMBL/GenBank/DDBJ whole genome shotgun (WGS) entry which is preliminary data.</text>
</comment>
<evidence type="ECO:0000313" key="3">
    <source>
        <dbReference type="EMBL" id="RZH68612.1"/>
    </source>
</evidence>
<evidence type="ECO:0000256" key="1">
    <source>
        <dbReference type="SAM" id="Phobius"/>
    </source>
</evidence>
<proteinExistence type="predicted"/>
<keyword evidence="1" id="KW-1133">Transmembrane helix</keyword>
<organism evidence="3 4">
    <name type="scientific">Natrinema altunense</name>
    <dbReference type="NCBI Taxonomy" id="222984"/>
    <lineage>
        <taxon>Archaea</taxon>
        <taxon>Methanobacteriati</taxon>
        <taxon>Methanobacteriota</taxon>
        <taxon>Stenosarchaea group</taxon>
        <taxon>Halobacteria</taxon>
        <taxon>Halobacteriales</taxon>
        <taxon>Natrialbaceae</taxon>
        <taxon>Natrinema</taxon>
    </lineage>
</organism>
<dbReference type="OrthoDB" id="82282at2157"/>
<keyword evidence="1" id="KW-0472">Membrane</keyword>
<dbReference type="AlphaFoldDB" id="A0A482XZG7"/>
<feature type="transmembrane region" description="Helical" evidence="1">
    <location>
        <begin position="89"/>
        <end position="107"/>
    </location>
</feature>
<name>A0A482XZG7_9EURY</name>
<accession>A0A482XZG7</accession>
<feature type="domain" description="DUF1616" evidence="2">
    <location>
        <begin position="13"/>
        <end position="326"/>
    </location>
</feature>
<dbReference type="InterPro" id="IPR011674">
    <property type="entry name" value="DUF1616"/>
</dbReference>
<feature type="transmembrane region" description="Helical" evidence="1">
    <location>
        <begin position="119"/>
        <end position="139"/>
    </location>
</feature>
<dbReference type="Pfam" id="PF07760">
    <property type="entry name" value="DUF1616"/>
    <property type="match status" value="1"/>
</dbReference>
<dbReference type="STRING" id="222984.GCA_000731985_00945"/>
<sequence length="329" mass="35448">MSDTHWWFFDLAVAIAVTGVLTFGILAGGHGLVRIAVTIPLVLFLPGYALVSALFPDEPNDDYRTFDEEKTGLGSPVLVSGGLEAIERTVLSVVLSVAIVPAITLFATVTPGGVTLEPVLSGLAVVTVVLALLAIGARYRCPADRRFTPSLSSVTPFFTRGRPSPYERSGYRPYNVAIGLGLVLLLASGGFALANPPQHDGFTELSVGSQNVTGDTETMYDSTYTAGEQQELQATITNQEHDERTYTTVVLLQRVSDDGTDVTVRESTEVDRRTATVPDGVAHRQSLEITPTMRGNDLRLTLLLYDGEPPAEPTVDNAYRVVRLPIEVE</sequence>